<gene>
    <name evidence="2" type="ORF">P4S50_15220</name>
</gene>
<dbReference type="InterPro" id="IPR043767">
    <property type="entry name" value="DUF5713"/>
</dbReference>
<dbReference type="RefSeq" id="WP_277731667.1">
    <property type="nucleotide sequence ID" value="NZ_CP120733.1"/>
</dbReference>
<feature type="coiled-coil region" evidence="1">
    <location>
        <begin position="32"/>
        <end position="73"/>
    </location>
</feature>
<sequence length="101" mass="11918">MKLLQDMYNDNYFPNNLVDKIKDEIEKVIKFIENGNSTLEELQNKLDEMTVAINDLEEEFEENGSELETVARESIADTVYLVLKKYKVDIDIETAIRKRNW</sequence>
<dbReference type="Pfam" id="PF18977">
    <property type="entry name" value="DUF5713"/>
    <property type="match status" value="1"/>
</dbReference>
<evidence type="ECO:0000313" key="2">
    <source>
        <dbReference type="EMBL" id="WFD09727.1"/>
    </source>
</evidence>
<keyword evidence="1" id="KW-0175">Coiled coil</keyword>
<reference evidence="2 3" key="1">
    <citation type="submission" date="2023-03" db="EMBL/GenBank/DDBJ databases">
        <title>Complete genome sequence of Tepidibacter sp. SWIR-1, isolated from a deep-sea hydrothermal vent.</title>
        <authorList>
            <person name="Li X."/>
        </authorList>
    </citation>
    <scope>NUCLEOTIDE SEQUENCE [LARGE SCALE GENOMIC DNA]</scope>
    <source>
        <strain evidence="2 3">SWIR-1</strain>
    </source>
</reference>
<organism evidence="2 3">
    <name type="scientific">Tepidibacter hydrothermalis</name>
    <dbReference type="NCBI Taxonomy" id="3036126"/>
    <lineage>
        <taxon>Bacteria</taxon>
        <taxon>Bacillati</taxon>
        <taxon>Bacillota</taxon>
        <taxon>Clostridia</taxon>
        <taxon>Peptostreptococcales</taxon>
        <taxon>Peptostreptococcaceae</taxon>
        <taxon>Tepidibacter</taxon>
    </lineage>
</organism>
<keyword evidence="3" id="KW-1185">Reference proteome</keyword>
<proteinExistence type="predicted"/>
<evidence type="ECO:0000256" key="1">
    <source>
        <dbReference type="SAM" id="Coils"/>
    </source>
</evidence>
<dbReference type="Proteomes" id="UP001222800">
    <property type="component" value="Chromosome"/>
</dbReference>
<accession>A0ABY8E9Z1</accession>
<protein>
    <submittedName>
        <fullName evidence="2">DUF5713 family protein</fullName>
    </submittedName>
</protein>
<name>A0ABY8E9Z1_9FIRM</name>
<dbReference type="EMBL" id="CP120733">
    <property type="protein sequence ID" value="WFD09727.1"/>
    <property type="molecule type" value="Genomic_DNA"/>
</dbReference>
<evidence type="ECO:0000313" key="3">
    <source>
        <dbReference type="Proteomes" id="UP001222800"/>
    </source>
</evidence>